<feature type="compositionally biased region" description="Basic residues" evidence="1">
    <location>
        <begin position="108"/>
        <end position="120"/>
    </location>
</feature>
<sequence length="158" mass="18108">MVSWASSGQQDNSHKLRGRLCGVVGLESQKRLRGVHNGDIWAIDPIRFKRTQSVGYQRPRWRYEHGGSRGGDHWKGRGPDDHRRPGQERRGRKQRLETEQDVGLVSKHSVHQARTGRRNHPHNDQMASGRSRWLAAQGHGSRGRAMGDPKLSRDCRRE</sequence>
<accession>A0A7G9YBV4</accession>
<evidence type="ECO:0000256" key="1">
    <source>
        <dbReference type="SAM" id="MobiDB-lite"/>
    </source>
</evidence>
<name>A0A7G9YBV4_9EURY</name>
<feature type="compositionally biased region" description="Basic and acidic residues" evidence="1">
    <location>
        <begin position="61"/>
        <end position="98"/>
    </location>
</feature>
<reference evidence="2" key="1">
    <citation type="submission" date="2020-06" db="EMBL/GenBank/DDBJ databases">
        <title>Unique genomic features of the anaerobic methanotrophic archaea.</title>
        <authorList>
            <person name="Chadwick G.L."/>
            <person name="Skennerton C.T."/>
            <person name="Laso-Perez R."/>
            <person name="Leu A.O."/>
            <person name="Speth D.R."/>
            <person name="Yu H."/>
            <person name="Morgan-Lang C."/>
            <person name="Hatzenpichler R."/>
            <person name="Goudeau D."/>
            <person name="Malmstrom R."/>
            <person name="Brazelton W.J."/>
            <person name="Woyke T."/>
            <person name="Hallam S.J."/>
            <person name="Tyson G.W."/>
            <person name="Wegener G."/>
            <person name="Boetius A."/>
            <person name="Orphan V."/>
        </authorList>
    </citation>
    <scope>NUCLEOTIDE SEQUENCE</scope>
</reference>
<dbReference type="EMBL" id="MT631124">
    <property type="protein sequence ID" value="QNO45488.1"/>
    <property type="molecule type" value="Genomic_DNA"/>
</dbReference>
<feature type="compositionally biased region" description="Basic and acidic residues" evidence="1">
    <location>
        <begin position="145"/>
        <end position="158"/>
    </location>
</feature>
<protein>
    <submittedName>
        <fullName evidence="2">Uncharacterized protein</fullName>
    </submittedName>
</protein>
<gene>
    <name evidence="2" type="ORF">BJOBBKJK_00004</name>
</gene>
<organism evidence="2">
    <name type="scientific">Candidatus Methanogaster sp. ANME-2c ERB4</name>
    <dbReference type="NCBI Taxonomy" id="2759911"/>
    <lineage>
        <taxon>Archaea</taxon>
        <taxon>Methanobacteriati</taxon>
        <taxon>Methanobacteriota</taxon>
        <taxon>Stenosarchaea group</taxon>
        <taxon>Methanomicrobia</taxon>
        <taxon>Methanosarcinales</taxon>
        <taxon>ANME-2 cluster</taxon>
        <taxon>Candidatus Methanogasteraceae</taxon>
        <taxon>Candidatus Methanogaster</taxon>
    </lineage>
</organism>
<feature type="region of interest" description="Disordered" evidence="1">
    <location>
        <begin position="54"/>
        <end position="158"/>
    </location>
</feature>
<proteinExistence type="predicted"/>
<dbReference type="AlphaFoldDB" id="A0A7G9YBV4"/>
<evidence type="ECO:0000313" key="2">
    <source>
        <dbReference type="EMBL" id="QNO45488.1"/>
    </source>
</evidence>